<dbReference type="Proteomes" id="UP001207468">
    <property type="component" value="Unassembled WGS sequence"/>
</dbReference>
<protein>
    <submittedName>
        <fullName evidence="1">Uncharacterized protein</fullName>
    </submittedName>
</protein>
<gene>
    <name evidence="1" type="ORF">F5148DRAFT_527216</name>
</gene>
<accession>A0ACC0TX07</accession>
<dbReference type="EMBL" id="JAGFNK010000351">
    <property type="protein sequence ID" value="KAI9452024.1"/>
    <property type="molecule type" value="Genomic_DNA"/>
</dbReference>
<organism evidence="1 2">
    <name type="scientific">Russula earlei</name>
    <dbReference type="NCBI Taxonomy" id="71964"/>
    <lineage>
        <taxon>Eukaryota</taxon>
        <taxon>Fungi</taxon>
        <taxon>Dikarya</taxon>
        <taxon>Basidiomycota</taxon>
        <taxon>Agaricomycotina</taxon>
        <taxon>Agaricomycetes</taxon>
        <taxon>Russulales</taxon>
        <taxon>Russulaceae</taxon>
        <taxon>Russula</taxon>
    </lineage>
</organism>
<name>A0ACC0TX07_9AGAM</name>
<keyword evidence="2" id="KW-1185">Reference proteome</keyword>
<evidence type="ECO:0000313" key="1">
    <source>
        <dbReference type="EMBL" id="KAI9452024.1"/>
    </source>
</evidence>
<proteinExistence type="predicted"/>
<comment type="caution">
    <text evidence="1">The sequence shown here is derived from an EMBL/GenBank/DDBJ whole genome shotgun (WGS) entry which is preliminary data.</text>
</comment>
<sequence>MAGMTGRRTKCCQTCAFTGRKTNSLHRQPPTDSNCATVPNTPLPVPPTCSLLSIMESGLILYPFATSIPHTAMQCPNPFESYLCSTAAAQKCDSESTWSSTEYPPGIIVAHGNYTGLHSEPYAPHDGCAITDPPSSNSHSHNPTGRDNK</sequence>
<reference evidence="1" key="1">
    <citation type="submission" date="2021-03" db="EMBL/GenBank/DDBJ databases">
        <title>Evolutionary priming and transition to the ectomycorrhizal habit in an iconic lineage of mushroom-forming fungi: is preadaptation a requirement?</title>
        <authorList>
            <consortium name="DOE Joint Genome Institute"/>
            <person name="Looney B.P."/>
            <person name="Miyauchi S."/>
            <person name="Morin E."/>
            <person name="Drula E."/>
            <person name="Courty P.E."/>
            <person name="Chicoki N."/>
            <person name="Fauchery L."/>
            <person name="Kohler A."/>
            <person name="Kuo A."/>
            <person name="LaButti K."/>
            <person name="Pangilinan J."/>
            <person name="Lipzen A."/>
            <person name="Riley R."/>
            <person name="Andreopoulos W."/>
            <person name="He G."/>
            <person name="Johnson J."/>
            <person name="Barry K.W."/>
            <person name="Grigoriev I.V."/>
            <person name="Nagy L."/>
            <person name="Hibbett D."/>
            <person name="Henrissat B."/>
            <person name="Matheny P.B."/>
            <person name="Labbe J."/>
            <person name="Martin A.F."/>
        </authorList>
    </citation>
    <scope>NUCLEOTIDE SEQUENCE</scope>
    <source>
        <strain evidence="1">BPL698</strain>
    </source>
</reference>
<evidence type="ECO:0000313" key="2">
    <source>
        <dbReference type="Proteomes" id="UP001207468"/>
    </source>
</evidence>